<feature type="compositionally biased region" description="Acidic residues" evidence="1">
    <location>
        <begin position="1252"/>
        <end position="1281"/>
    </location>
</feature>
<proteinExistence type="predicted"/>
<dbReference type="PANTHER" id="PTHR12730">
    <property type="entry name" value="HSDA/SDA1-RELATED"/>
    <property type="match status" value="1"/>
</dbReference>
<feature type="compositionally biased region" description="Acidic residues" evidence="1">
    <location>
        <begin position="109"/>
        <end position="152"/>
    </location>
</feature>
<feature type="compositionally biased region" description="Low complexity" evidence="1">
    <location>
        <begin position="24"/>
        <end position="45"/>
    </location>
</feature>
<feature type="compositionally biased region" description="Acidic residues" evidence="1">
    <location>
        <begin position="1296"/>
        <end position="1316"/>
    </location>
</feature>
<evidence type="ECO:0000313" key="4">
    <source>
        <dbReference type="EMBL" id="KAH6826722.1"/>
    </source>
</evidence>
<keyword evidence="5" id="KW-1185">Reference proteome</keyword>
<evidence type="ECO:0000259" key="3">
    <source>
        <dbReference type="Pfam" id="PF08158"/>
    </source>
</evidence>
<dbReference type="Pfam" id="PF03078">
    <property type="entry name" value="ATHILA"/>
    <property type="match status" value="1"/>
</dbReference>
<feature type="region of interest" description="Disordered" evidence="1">
    <location>
        <begin position="1"/>
        <end position="256"/>
    </location>
</feature>
<name>A0AAD4P5M9_PERFH</name>
<protein>
    <submittedName>
        <fullName evidence="4">ARM repeat superfamily protein</fullName>
    </submittedName>
</protein>
<feature type="compositionally biased region" description="Basic and acidic residues" evidence="1">
    <location>
        <begin position="208"/>
        <end position="254"/>
    </location>
</feature>
<dbReference type="SUPFAM" id="SSF48371">
    <property type="entry name" value="ARM repeat"/>
    <property type="match status" value="1"/>
</dbReference>
<feature type="compositionally biased region" description="Acidic residues" evidence="1">
    <location>
        <begin position="1326"/>
        <end position="1341"/>
    </location>
</feature>
<dbReference type="InterPro" id="IPR012977">
    <property type="entry name" value="SDA1_N"/>
</dbReference>
<dbReference type="GO" id="GO:0042273">
    <property type="term" value="P:ribosomal large subunit biogenesis"/>
    <property type="evidence" value="ECO:0007669"/>
    <property type="project" value="InterPro"/>
</dbReference>
<feature type="compositionally biased region" description="Basic and acidic residues" evidence="1">
    <location>
        <begin position="153"/>
        <end position="184"/>
    </location>
</feature>
<reference evidence="4 5" key="1">
    <citation type="journal article" date="2021" name="Nat. Commun.">
        <title>Incipient diploidization of the medicinal plant Perilla within 10,000 years.</title>
        <authorList>
            <person name="Zhang Y."/>
            <person name="Shen Q."/>
            <person name="Leng L."/>
            <person name="Zhang D."/>
            <person name="Chen S."/>
            <person name="Shi Y."/>
            <person name="Ning Z."/>
            <person name="Chen S."/>
        </authorList>
    </citation>
    <scope>NUCLEOTIDE SEQUENCE [LARGE SCALE GENOMIC DNA]</scope>
    <source>
        <strain evidence="5">cv. PC099</strain>
    </source>
</reference>
<dbReference type="InterPro" id="IPR016024">
    <property type="entry name" value="ARM-type_fold"/>
</dbReference>
<dbReference type="Pfam" id="PF08158">
    <property type="entry name" value="SDA1_HEAT"/>
    <property type="match status" value="1"/>
</dbReference>
<gene>
    <name evidence="4" type="ORF">C2S53_017416</name>
</gene>
<dbReference type="GO" id="GO:0000055">
    <property type="term" value="P:ribosomal large subunit export from nucleus"/>
    <property type="evidence" value="ECO:0007669"/>
    <property type="project" value="InterPro"/>
</dbReference>
<sequence>MVNAKKSGATTKLGTCHSARNAGESSQETTQTTQSTQTEQPKQSSGPILNPSLIQTILPQHPPLPPPQAEKKKRAPPKAKGGASKKKKAPTPQPSEESGDSEPEKEPEKDGEDDDGPEKEDEAEEEKQNGDGDEEEGDDESEGESMEEDDKEEEKPEQDHQEEEKKEPEPEKEKEESLEEEKVTSEGSTSENTHSQSEQPKQAQPDPPAEKENKESRKSISRESKKQEKTPTKRRLDVEQSNKEEEEKSVHSEEVEPNIQIIPAPVHSYVPAKKHLPLYVLHDSTLNTLGVMDQVYEYFANIGWEQVLGWRNTVRPSLTIEFLSSYEFKPVQGFGLETPGVVNFYIAGESYSMSILGLNQLLDFIQPKDVHAKWYKETATSAGDDWSPNIQQRWEEIGGKGFYLSGSSKDKHLSDHALQICHRWMAFNLYGRKDGTSQVTQQEVFLLWNMVHKRKVNLGYILAVQLQAQTSNTRATVVALGMFVARLIEGLKGGDLDDIFEKYPEHDEATEYLDAQRLERMQLVGFTEENTPYFLPFEEPTYFDKRKAPKAQGGSPRAQAGPSRAQSSADLKKLERVEKALQNICVHLGLLCGHRAASADFARILLKGVCKFVDDDLVELLREYEGTKPPQQAQTGAIYAEGTKDQVTCRGPSQSCCENYATESRASSFMHVKAMWRSVPSLGEGWQRILSCQNTVHIVPKKYRRYKYLRYTDFSTASSAQGFSRVSISPTGAMASSLPEFALNEISGSGRTSEKLNLTSLQSKMKVDPEGYSLELALVYNQFKSSLELFQQQAALNFTSLSGIAADSSVAKDLSDRIMFLSHVTPFYPKELTQFPSELVRFLESSARNLPSGLRLNATQSLILLINRKIIDMADTLVVFMELQTLGDKALKQLAFTHVIQSIKRMNQKHKNDPKNRALQNILFRMLQQEEEAKAKRALITLCDLHRRKVWFDERTANAICMACFHASPRIMIAALSFLLDCEKIEDDGTDDSDSEDDQAIQQPQVILNKEAVYKASHKGTTSSKKKKKAKLQRIARSMKKQQRLSSEKSTNSSYYSPLNHLKDAQGFAEKLFSRLQSSNQRVEVKMMMLKVIARTVGLHHLILLNFYPYIQKYVQPHQTDVTTLLAAAVQACHEMVPPDAVEPLFKQIVNQFVHNRSRPESITVGLNAVREICLRMPLLMTEELLQDLVLYRKSHEKSVSSAARSLLTLFREVCPSLLIKKDRGRPGEPKAKPKAFGEVRVDSNIPGVELLEQEDQGSSDEDMDDSVDLVEEDGSGESDGDVERESGGYIGSDHEVDDGSDGSAEDDDVSDEDGDNYSSDGATEINDEEENQEDADDEHEDSSLPETENSSGKYADVENNKSKGKKRKFSDFEGQMNAANKSLRTLKKLAGATQNASSNTNDGILSNEDFQRIRELKAKKDARTALTQHGFKLPSSDQLSLKRVDAATLEANIKVKLTKEEKLALIREGREERGRYQSRTSIKKKKTGGLSNRQKEHKKVMPDAAKRAKMSRNRQEKKIKQQRSGKQFRGRKAWK</sequence>
<comment type="caution">
    <text evidence="4">The sequence shown here is derived from an EMBL/GenBank/DDBJ whole genome shotgun (WGS) entry which is preliminary data.</text>
</comment>
<feature type="compositionally biased region" description="Basic residues" evidence="1">
    <location>
        <begin position="1521"/>
        <end position="1536"/>
    </location>
</feature>
<evidence type="ECO:0000259" key="2">
    <source>
        <dbReference type="Pfam" id="PF03078"/>
    </source>
</evidence>
<dbReference type="InterPro" id="IPR004312">
    <property type="entry name" value="ATHILA_Orf1_C"/>
</dbReference>
<dbReference type="InterPro" id="IPR027312">
    <property type="entry name" value="Sda1"/>
</dbReference>
<dbReference type="PANTHER" id="PTHR12730:SF0">
    <property type="entry name" value="PROTEIN SDA1 HOMOLOG"/>
    <property type="match status" value="1"/>
</dbReference>
<feature type="region of interest" description="Disordered" evidence="1">
    <location>
        <begin position="1471"/>
        <end position="1536"/>
    </location>
</feature>
<organism evidence="4 5">
    <name type="scientific">Perilla frutescens var. hirtella</name>
    <name type="common">Perilla citriodora</name>
    <name type="synonym">Perilla setoyensis</name>
    <dbReference type="NCBI Taxonomy" id="608512"/>
    <lineage>
        <taxon>Eukaryota</taxon>
        <taxon>Viridiplantae</taxon>
        <taxon>Streptophyta</taxon>
        <taxon>Embryophyta</taxon>
        <taxon>Tracheophyta</taxon>
        <taxon>Spermatophyta</taxon>
        <taxon>Magnoliopsida</taxon>
        <taxon>eudicotyledons</taxon>
        <taxon>Gunneridae</taxon>
        <taxon>Pentapetalae</taxon>
        <taxon>asterids</taxon>
        <taxon>lamiids</taxon>
        <taxon>Lamiales</taxon>
        <taxon>Lamiaceae</taxon>
        <taxon>Nepetoideae</taxon>
        <taxon>Elsholtzieae</taxon>
        <taxon>Perilla</taxon>
    </lineage>
</organism>
<feature type="domain" description="Arabidopsis retrotransposon Orf1 C-terminal" evidence="2">
    <location>
        <begin position="221"/>
        <end position="447"/>
    </location>
</feature>
<evidence type="ECO:0000256" key="1">
    <source>
        <dbReference type="SAM" id="MobiDB-lite"/>
    </source>
</evidence>
<dbReference type="Proteomes" id="UP001190926">
    <property type="component" value="Unassembled WGS sequence"/>
</dbReference>
<feature type="compositionally biased region" description="Basic residues" evidence="1">
    <location>
        <begin position="71"/>
        <end position="89"/>
    </location>
</feature>
<feature type="compositionally biased region" description="Polar residues" evidence="1">
    <location>
        <begin position="185"/>
        <end position="202"/>
    </location>
</feature>
<feature type="region of interest" description="Disordered" evidence="1">
    <location>
        <begin position="546"/>
        <end position="569"/>
    </location>
</feature>
<feature type="compositionally biased region" description="Basic and acidic residues" evidence="1">
    <location>
        <begin position="1222"/>
        <end position="1242"/>
    </location>
</feature>
<feature type="region of interest" description="Disordered" evidence="1">
    <location>
        <begin position="1222"/>
        <end position="1377"/>
    </location>
</feature>
<dbReference type="EMBL" id="SDAM02000162">
    <property type="protein sequence ID" value="KAH6826722.1"/>
    <property type="molecule type" value="Genomic_DNA"/>
</dbReference>
<dbReference type="GO" id="GO:0005730">
    <property type="term" value="C:nucleolus"/>
    <property type="evidence" value="ECO:0007669"/>
    <property type="project" value="TreeGrafter"/>
</dbReference>
<feature type="domain" description="SDA1 N-terminal" evidence="3">
    <location>
        <begin position="820"/>
        <end position="1195"/>
    </location>
</feature>
<accession>A0AAD4P5M9</accession>
<evidence type="ECO:0000313" key="5">
    <source>
        <dbReference type="Proteomes" id="UP001190926"/>
    </source>
</evidence>